<feature type="region of interest" description="Disordered" evidence="4">
    <location>
        <begin position="56"/>
        <end position="91"/>
    </location>
</feature>
<accession>A0A0K2TLT4</accession>
<dbReference type="AlphaFoldDB" id="A0A0K2TLT4"/>
<evidence type="ECO:0000256" key="4">
    <source>
        <dbReference type="SAM" id="MobiDB-lite"/>
    </source>
</evidence>
<evidence type="ECO:0000256" key="2">
    <source>
        <dbReference type="ARBA" id="ARBA00010801"/>
    </source>
</evidence>
<dbReference type="GO" id="GO:0005634">
    <property type="term" value="C:nucleus"/>
    <property type="evidence" value="ECO:0007669"/>
    <property type="project" value="UniProtKB-SubCell"/>
</dbReference>
<evidence type="ECO:0000259" key="5">
    <source>
        <dbReference type="Pfam" id="PF07842"/>
    </source>
</evidence>
<feature type="compositionally biased region" description="Basic residues" evidence="4">
    <location>
        <begin position="61"/>
        <end position="73"/>
    </location>
</feature>
<dbReference type="OrthoDB" id="429427at2759"/>
<dbReference type="PANTHER" id="PTHR12214:SF0">
    <property type="entry name" value="LD29489P"/>
    <property type="match status" value="1"/>
</dbReference>
<gene>
    <name evidence="6" type="primary">GCFC1</name>
</gene>
<dbReference type="Pfam" id="PF07842">
    <property type="entry name" value="GCFC"/>
    <property type="match status" value="1"/>
</dbReference>
<name>A0A0K2TLT4_LEPSM</name>
<feature type="compositionally biased region" description="Basic and acidic residues" evidence="4">
    <location>
        <begin position="74"/>
        <end position="83"/>
    </location>
</feature>
<protein>
    <submittedName>
        <fullName evidence="6">GCrich sequence DNAbinding factor 1 [Sarcophilus harrisii]</fullName>
    </submittedName>
</protein>
<feature type="region of interest" description="Disordered" evidence="4">
    <location>
        <begin position="432"/>
        <end position="492"/>
    </location>
</feature>
<dbReference type="GO" id="GO:0003677">
    <property type="term" value="F:DNA binding"/>
    <property type="evidence" value="ECO:0007669"/>
    <property type="project" value="InterPro"/>
</dbReference>
<sequence length="690" mass="79887">MFSFKKPKRNVRVRRVSNSSEDDEGKEIGSAVVRRETSKIVGLSFDGEEDEGEVFQVKKSSTSRRLIKQKKRKDKLEVGEPLKVHSPPKLNSLDSEFNIKLYDNTPKKKEIQEYQEEKLEEKDKSWTLTGREAEALHYEEEDLDEHQSDNNNDDDTIKKILQKGAIPDAAAIHAARKAREAARLRGETSNNVNEKSGEFIPLNDGRKGCSGKSRLVRDDDNDDDGENERVAFNGLHSQSKQRDIDRKKLQYEYEEEDGQDDIDHWEEQQIRKVVKNNSVSIIAPMCREMDLEVPEIVKESSLLDIAREKIVQKPLQSYNLDGIRSRIRDRLKSIQEVQRRHTLDMDKAVDNLIESQSEITRIEKKTPELAERHRFFQELRGYVSDLVECFNEKLINIKYLEEKMNKSKLDILTKIMERRRQDVRDQMIELSSKKSSVITADHTENTEEAQRVRRAAEREGRRRRRREQRNKQISMSSLSLSKNHDEGLSSDDELSSIDAANISKVGKEVENQARTILSDVIDEFSTINGISNRLNSWKVEDYDSYNDAYVSMCLPKIFSPLVRLQLLFWNPLTEHTNIETMEWYKALAVYSYRYGENIDALKKDPDKRLIPSLVEKVLIPKTTGLIHASYDPTSSSQTSRLVTFINKLYSDYPSIVGDSKQVRKLLTTVKEKIKSSVDNDIYIPMGYSKR</sequence>
<proteinExistence type="inferred from homology"/>
<feature type="compositionally biased region" description="Basic and acidic residues" evidence="4">
    <location>
        <begin position="441"/>
        <end position="460"/>
    </location>
</feature>
<feature type="region of interest" description="Disordered" evidence="4">
    <location>
        <begin position="182"/>
        <end position="246"/>
    </location>
</feature>
<keyword evidence="3" id="KW-0539">Nucleus</keyword>
<comment type="subcellular location">
    <subcellularLocation>
        <location evidence="1">Nucleus</location>
    </subcellularLocation>
</comment>
<feature type="compositionally biased region" description="Polar residues" evidence="4">
    <location>
        <begin position="471"/>
        <end position="481"/>
    </location>
</feature>
<dbReference type="PANTHER" id="PTHR12214">
    <property type="entry name" value="GC-RICH SEQUENCE DNA-BINDING FACTOR"/>
    <property type="match status" value="1"/>
</dbReference>
<feature type="region of interest" description="Disordered" evidence="4">
    <location>
        <begin position="1"/>
        <end position="29"/>
    </location>
</feature>
<evidence type="ECO:0000256" key="3">
    <source>
        <dbReference type="ARBA" id="ARBA00023242"/>
    </source>
</evidence>
<dbReference type="InterPro" id="IPR012890">
    <property type="entry name" value="GCFC2-like"/>
</dbReference>
<dbReference type="GO" id="GO:0000398">
    <property type="term" value="P:mRNA splicing, via spliceosome"/>
    <property type="evidence" value="ECO:0007669"/>
    <property type="project" value="InterPro"/>
</dbReference>
<dbReference type="EMBL" id="HACA01009020">
    <property type="protein sequence ID" value="CDW26381.1"/>
    <property type="molecule type" value="Transcribed_RNA"/>
</dbReference>
<feature type="compositionally biased region" description="Basic and acidic residues" evidence="4">
    <location>
        <begin position="113"/>
        <end position="138"/>
    </location>
</feature>
<feature type="region of interest" description="Disordered" evidence="4">
    <location>
        <begin position="113"/>
        <end position="155"/>
    </location>
</feature>
<comment type="similarity">
    <text evidence="2">Belongs to the GCF family.</text>
</comment>
<dbReference type="InterPro" id="IPR022783">
    <property type="entry name" value="GCFC_dom"/>
</dbReference>
<feature type="compositionally biased region" description="Basic residues" evidence="4">
    <location>
        <begin position="1"/>
        <end position="15"/>
    </location>
</feature>
<organism evidence="6">
    <name type="scientific">Lepeophtheirus salmonis</name>
    <name type="common">Salmon louse</name>
    <name type="synonym">Caligus salmonis</name>
    <dbReference type="NCBI Taxonomy" id="72036"/>
    <lineage>
        <taxon>Eukaryota</taxon>
        <taxon>Metazoa</taxon>
        <taxon>Ecdysozoa</taxon>
        <taxon>Arthropoda</taxon>
        <taxon>Crustacea</taxon>
        <taxon>Multicrustacea</taxon>
        <taxon>Hexanauplia</taxon>
        <taxon>Copepoda</taxon>
        <taxon>Siphonostomatoida</taxon>
        <taxon>Caligidae</taxon>
        <taxon>Lepeophtheirus</taxon>
    </lineage>
</organism>
<feature type="domain" description="GCF C-terminal" evidence="5">
    <location>
        <begin position="528"/>
        <end position="679"/>
    </location>
</feature>
<reference evidence="6" key="1">
    <citation type="submission" date="2014-05" db="EMBL/GenBank/DDBJ databases">
        <authorList>
            <person name="Chronopoulou M."/>
        </authorList>
    </citation>
    <scope>NUCLEOTIDE SEQUENCE</scope>
    <source>
        <tissue evidence="6">Whole organism</tissue>
    </source>
</reference>
<evidence type="ECO:0000256" key="1">
    <source>
        <dbReference type="ARBA" id="ARBA00004123"/>
    </source>
</evidence>
<evidence type="ECO:0000313" key="6">
    <source>
        <dbReference type="EMBL" id="CDW26381.1"/>
    </source>
</evidence>